<protein>
    <submittedName>
        <fullName evidence="5">Transcriptional regulator, TetR family</fullName>
    </submittedName>
</protein>
<dbReference type="EMBL" id="FRAP01000013">
    <property type="protein sequence ID" value="SHK84605.1"/>
    <property type="molecule type" value="Genomic_DNA"/>
</dbReference>
<dbReference type="InterPro" id="IPR050109">
    <property type="entry name" value="HTH-type_TetR-like_transc_reg"/>
</dbReference>
<dbReference type="SUPFAM" id="SSF48498">
    <property type="entry name" value="Tetracyclin repressor-like, C-terminal domain"/>
    <property type="match status" value="1"/>
</dbReference>
<dbReference type="InterPro" id="IPR036271">
    <property type="entry name" value="Tet_transcr_reg_TetR-rel_C_sf"/>
</dbReference>
<dbReference type="Proteomes" id="UP000184363">
    <property type="component" value="Unassembled WGS sequence"/>
</dbReference>
<dbReference type="Gene3D" id="1.10.10.60">
    <property type="entry name" value="Homeodomain-like"/>
    <property type="match status" value="1"/>
</dbReference>
<accession>A0A1M6VTG1</accession>
<evidence type="ECO:0000259" key="4">
    <source>
        <dbReference type="PROSITE" id="PS50977"/>
    </source>
</evidence>
<dbReference type="SUPFAM" id="SSF46689">
    <property type="entry name" value="Homeodomain-like"/>
    <property type="match status" value="1"/>
</dbReference>
<reference evidence="5 6" key="1">
    <citation type="submission" date="2016-11" db="EMBL/GenBank/DDBJ databases">
        <authorList>
            <person name="Jaros S."/>
            <person name="Januszkiewicz K."/>
            <person name="Wedrychowicz H."/>
        </authorList>
    </citation>
    <scope>NUCLEOTIDE SEQUENCE [LARGE SCALE GENOMIC DNA]</scope>
    <source>
        <strain evidence="5 6">DSM 43832</strain>
    </source>
</reference>
<gene>
    <name evidence="5" type="ORF">SAMN05443637_11338</name>
</gene>
<dbReference type="InterPro" id="IPR041678">
    <property type="entry name" value="TetR_C_16"/>
</dbReference>
<keyword evidence="1 2" id="KW-0238">DNA-binding</keyword>
<dbReference type="PANTHER" id="PTHR30055">
    <property type="entry name" value="HTH-TYPE TRANSCRIPTIONAL REGULATOR RUTR"/>
    <property type="match status" value="1"/>
</dbReference>
<dbReference type="AlphaFoldDB" id="A0A1M6VTG1"/>
<name>A0A1M6VTG1_PSETH</name>
<dbReference type="PRINTS" id="PR00455">
    <property type="entry name" value="HTHTETR"/>
</dbReference>
<dbReference type="Pfam" id="PF17920">
    <property type="entry name" value="TetR_C_16"/>
    <property type="match status" value="1"/>
</dbReference>
<dbReference type="InterPro" id="IPR001647">
    <property type="entry name" value="HTH_TetR"/>
</dbReference>
<dbReference type="InterPro" id="IPR009057">
    <property type="entry name" value="Homeodomain-like_sf"/>
</dbReference>
<dbReference type="Pfam" id="PF00440">
    <property type="entry name" value="TetR_N"/>
    <property type="match status" value="1"/>
</dbReference>
<dbReference type="Gene3D" id="1.10.357.10">
    <property type="entry name" value="Tetracycline Repressor, domain 2"/>
    <property type="match status" value="1"/>
</dbReference>
<feature type="domain" description="HTH tetR-type" evidence="4">
    <location>
        <begin position="19"/>
        <end position="79"/>
    </location>
</feature>
<dbReference type="PANTHER" id="PTHR30055:SF235">
    <property type="entry name" value="TRANSCRIPTIONAL REGULATORY PROTEIN"/>
    <property type="match status" value="1"/>
</dbReference>
<organism evidence="5 6">
    <name type="scientific">Pseudonocardia thermophila</name>
    <dbReference type="NCBI Taxonomy" id="1848"/>
    <lineage>
        <taxon>Bacteria</taxon>
        <taxon>Bacillati</taxon>
        <taxon>Actinomycetota</taxon>
        <taxon>Actinomycetes</taxon>
        <taxon>Pseudonocardiales</taxon>
        <taxon>Pseudonocardiaceae</taxon>
        <taxon>Pseudonocardia</taxon>
    </lineage>
</organism>
<feature type="region of interest" description="Disordered" evidence="3">
    <location>
        <begin position="1"/>
        <end position="21"/>
    </location>
</feature>
<dbReference type="GO" id="GO:0003700">
    <property type="term" value="F:DNA-binding transcription factor activity"/>
    <property type="evidence" value="ECO:0007669"/>
    <property type="project" value="TreeGrafter"/>
</dbReference>
<evidence type="ECO:0000256" key="3">
    <source>
        <dbReference type="SAM" id="MobiDB-lite"/>
    </source>
</evidence>
<proteinExistence type="predicted"/>
<evidence type="ECO:0000313" key="6">
    <source>
        <dbReference type="Proteomes" id="UP000184363"/>
    </source>
</evidence>
<evidence type="ECO:0000256" key="2">
    <source>
        <dbReference type="PROSITE-ProRule" id="PRU00335"/>
    </source>
</evidence>
<sequence>MSTSPSAAPRRRGRRPGGADTRGALLEAARAAFVELGYDGATVRGIAERAGVDPAMVNHWFGSKEKLFVAAIQLPVDPSAVLEQVVPGDPEKLGERIIGAFLSVWDATGGGQLAALVQSITSHQEAAQMLRDLVSRVLVKRLIEAVAPDRTELRANLVGSQLIGLGMARYVVKLEPIASAAPAELVQAIGPTIQRYATGDIG</sequence>
<feature type="DNA-binding region" description="H-T-H motif" evidence="2">
    <location>
        <begin position="42"/>
        <end position="61"/>
    </location>
</feature>
<dbReference type="RefSeq" id="WP_073458140.1">
    <property type="nucleotide sequence ID" value="NZ_CALGVN010000006.1"/>
</dbReference>
<dbReference type="PROSITE" id="PS50977">
    <property type="entry name" value="HTH_TETR_2"/>
    <property type="match status" value="1"/>
</dbReference>
<dbReference type="STRING" id="1848.SAMN05443637_11338"/>
<evidence type="ECO:0000256" key="1">
    <source>
        <dbReference type="ARBA" id="ARBA00023125"/>
    </source>
</evidence>
<dbReference type="GO" id="GO:0000976">
    <property type="term" value="F:transcription cis-regulatory region binding"/>
    <property type="evidence" value="ECO:0007669"/>
    <property type="project" value="TreeGrafter"/>
</dbReference>
<keyword evidence="6" id="KW-1185">Reference proteome</keyword>
<evidence type="ECO:0000313" key="5">
    <source>
        <dbReference type="EMBL" id="SHK84605.1"/>
    </source>
</evidence>